<feature type="domain" description="ATPase AAA-type core" evidence="1">
    <location>
        <begin position="350"/>
        <end position="419"/>
    </location>
</feature>
<dbReference type="PANTHER" id="PTHR43581:SF2">
    <property type="entry name" value="EXCINUCLEASE ATPASE SUBUNIT"/>
    <property type="match status" value="1"/>
</dbReference>
<reference evidence="2" key="1">
    <citation type="submission" date="2017-05" db="EMBL/GenBank/DDBJ databases">
        <authorList>
            <person name="Song R."/>
            <person name="Chenine A.L."/>
            <person name="Ruprecht R.M."/>
        </authorList>
    </citation>
    <scope>NUCLEOTIDE SEQUENCE</scope>
    <source>
        <strain evidence="2">Kingella_eburonensis</strain>
    </source>
</reference>
<protein>
    <recommendedName>
        <fullName evidence="1">ATPase AAA-type core domain-containing protein</fullName>
    </recommendedName>
</protein>
<dbReference type="InterPro" id="IPR051396">
    <property type="entry name" value="Bact_Antivir_Def_Nuclease"/>
</dbReference>
<dbReference type="InterPro" id="IPR027417">
    <property type="entry name" value="P-loop_NTPase"/>
</dbReference>
<dbReference type="Pfam" id="PF13304">
    <property type="entry name" value="AAA_21"/>
    <property type="match status" value="1"/>
</dbReference>
<dbReference type="AlphaFoldDB" id="A0A238HGS6"/>
<dbReference type="RefSeq" id="WP_095062739.1">
    <property type="nucleotide sequence ID" value="NZ_FXUV02000027.1"/>
</dbReference>
<dbReference type="SUPFAM" id="SSF52540">
    <property type="entry name" value="P-loop containing nucleoside triphosphate hydrolases"/>
    <property type="match status" value="1"/>
</dbReference>
<evidence type="ECO:0000313" key="4">
    <source>
        <dbReference type="Proteomes" id="UP000215450"/>
    </source>
</evidence>
<evidence type="ECO:0000313" key="3">
    <source>
        <dbReference type="EMBL" id="SNB70841.1"/>
    </source>
</evidence>
<dbReference type="EMBL" id="FXUV02000027">
    <property type="protein sequence ID" value="SNB70841.1"/>
    <property type="molecule type" value="Genomic_DNA"/>
</dbReference>
<gene>
    <name evidence="3" type="ORF">KEBURONENSIS_01396</name>
    <name evidence="2" type="ORF">KEBURONENSIS_01473</name>
</gene>
<dbReference type="Gene3D" id="3.40.50.300">
    <property type="entry name" value="P-loop containing nucleotide triphosphate hydrolases"/>
    <property type="match status" value="1"/>
</dbReference>
<reference evidence="3" key="3">
    <citation type="submission" date="2017-06" db="EMBL/GenBank/DDBJ databases">
        <authorList>
            <person name="Kim H.J."/>
            <person name="Triplett B.A."/>
        </authorList>
    </citation>
    <scope>NUCLEOTIDE SEQUENCE [LARGE SCALE GENOMIC DNA]</scope>
    <source>
        <strain evidence="3">Kingella_eburonensis</strain>
    </source>
</reference>
<organism evidence="2">
    <name type="scientific">Kingella negevensis</name>
    <dbReference type="NCBI Taxonomy" id="1522312"/>
    <lineage>
        <taxon>Bacteria</taxon>
        <taxon>Pseudomonadati</taxon>
        <taxon>Pseudomonadota</taxon>
        <taxon>Betaproteobacteria</taxon>
        <taxon>Neisseriales</taxon>
        <taxon>Neisseriaceae</taxon>
        <taxon>Kingella</taxon>
    </lineage>
</organism>
<reference evidence="4" key="2">
    <citation type="submission" date="2017-06" db="EMBL/GenBank/DDBJ databases">
        <authorList>
            <person name="Laurent S."/>
        </authorList>
    </citation>
    <scope>NUCLEOTIDE SEQUENCE [LARGE SCALE GENOMIC DNA]</scope>
</reference>
<dbReference type="InterPro" id="IPR003959">
    <property type="entry name" value="ATPase_AAA_core"/>
</dbReference>
<proteinExistence type="predicted"/>
<dbReference type="EMBL" id="FXUV01000025">
    <property type="protein sequence ID" value="SMQ12572.1"/>
    <property type="molecule type" value="Genomic_DNA"/>
</dbReference>
<name>A0A238HGS6_9NEIS</name>
<dbReference type="GO" id="GO:0016887">
    <property type="term" value="F:ATP hydrolysis activity"/>
    <property type="evidence" value="ECO:0007669"/>
    <property type="project" value="InterPro"/>
</dbReference>
<sequence>MEFILLERGESIPSNAKNKVFLHIDKWNDYSFVTMFYLDFVDNLGTLHHIGNVKIGFKGQTTDTGTYIKIEKDFGSKKFLSLNDEYFSLGENLEYYKGLNLLNEDVKKEILSSLNDLAYLNPKIDEVKDEKVFNYSLLRFVSLTSIYGQFARIIKRQAELTEFNFSFVIPKTENNSEIKLDFNVEPLSKPSTNIHAIIGRNGVGKTTILNGMVKAIMSKTESNNRFYSDYLGFYQREIDSTYFSNLISISWSAFDTFVPPKEQADPAQGTCYFYIGLKKQHGIQTATDIHEEFAEALSICLFRKKEQRLTKAIRNLESDTNFKFMELPEKLKINSNESNINIKEAAIKLIQNMSSGHAIVLLTITKLIAVLEEKTLILIDEPESHLHPPLLSAFVRALSELLYEVNGVAIIATHSPVVLQEIPKSCVWKIQRVGIATDTKRPKIETFGENVGVLTREVFGLEVIKSGFHKLLIESVNENKSYDEILDEYKHQLGIEAKGLLKILIAERDRKNAEIKSAEL</sequence>
<evidence type="ECO:0000259" key="1">
    <source>
        <dbReference type="Pfam" id="PF13304"/>
    </source>
</evidence>
<keyword evidence="4" id="KW-1185">Reference proteome</keyword>
<evidence type="ECO:0000313" key="2">
    <source>
        <dbReference type="EMBL" id="SMQ12572.1"/>
    </source>
</evidence>
<dbReference type="GO" id="GO:0005524">
    <property type="term" value="F:ATP binding"/>
    <property type="evidence" value="ECO:0007669"/>
    <property type="project" value="InterPro"/>
</dbReference>
<accession>A0A238HGS6</accession>
<dbReference type="Proteomes" id="UP000215450">
    <property type="component" value="Unassembled WGS sequence"/>
</dbReference>
<dbReference type="STRING" id="1522312.GCA_900177895_00633"/>
<dbReference type="OrthoDB" id="7024727at2"/>
<dbReference type="PANTHER" id="PTHR43581">
    <property type="entry name" value="ATP/GTP PHOSPHATASE"/>
    <property type="match status" value="1"/>
</dbReference>